<accession>A0A2P2FWA3</accession>
<sequence length="158" mass="16023">MLYRWTGSAWTTYHRGPVGRIASAASGATGSAMSFGTSESAGAWLQPSLVSGRRYRARMTCVANATSVGTNGFFRLEQVVGTTVGAGGTLIPGGQAAPNLSRGSVGDNSSVSIEGEFVASTTGVHTIAFTGRAGAGTVNIPADASNHSWLLTVDDVGP</sequence>
<dbReference type="EMBL" id="JFBM01000008">
    <property type="protein sequence ID" value="KFU81021.1"/>
    <property type="molecule type" value="Genomic_DNA"/>
</dbReference>
<name>A0A2P2FWA3_AMYLU</name>
<gene>
    <name evidence="1" type="ORF">BB31_11610</name>
</gene>
<dbReference type="Proteomes" id="UP000256220">
    <property type="component" value="Unassembled WGS sequence"/>
</dbReference>
<evidence type="ECO:0000313" key="2">
    <source>
        <dbReference type="Proteomes" id="UP000256220"/>
    </source>
</evidence>
<comment type="caution">
    <text evidence="1">The sequence shown here is derived from an EMBL/GenBank/DDBJ whole genome shotgun (WGS) entry which is preliminary data.</text>
</comment>
<dbReference type="AlphaFoldDB" id="A0A2P2FWA3"/>
<organism evidence="1 2">
    <name type="scientific">Amycolatopsis lurida NRRL 2430</name>
    <dbReference type="NCBI Taxonomy" id="1460371"/>
    <lineage>
        <taxon>Bacteria</taxon>
        <taxon>Bacillati</taxon>
        <taxon>Actinomycetota</taxon>
        <taxon>Actinomycetes</taxon>
        <taxon>Pseudonocardiales</taxon>
        <taxon>Pseudonocardiaceae</taxon>
        <taxon>Amycolatopsis</taxon>
    </lineage>
</organism>
<keyword evidence="2" id="KW-1185">Reference proteome</keyword>
<proteinExistence type="predicted"/>
<reference evidence="1 2" key="1">
    <citation type="journal article" date="2014" name="Genome Announc.">
        <title>Draft Genome Sequence of Amycolatopsis lurida NRRL 2430, Producer of the Glycopeptide Family Antibiotic Ristocetin.</title>
        <authorList>
            <person name="Kwun M.J."/>
            <person name="Hong H.J."/>
        </authorList>
    </citation>
    <scope>NUCLEOTIDE SEQUENCE [LARGE SCALE GENOMIC DNA]</scope>
    <source>
        <strain evidence="1 2">NRRL 2430</strain>
    </source>
</reference>
<evidence type="ECO:0000313" key="1">
    <source>
        <dbReference type="EMBL" id="KFU81021.1"/>
    </source>
</evidence>
<protein>
    <submittedName>
        <fullName evidence="1">Uncharacterized protein</fullName>
    </submittedName>
</protein>